<keyword evidence="1" id="KW-1133">Transmembrane helix</keyword>
<feature type="transmembrane region" description="Helical" evidence="1">
    <location>
        <begin position="40"/>
        <end position="57"/>
    </location>
</feature>
<proteinExistence type="predicted"/>
<dbReference type="KEGG" id="spat:A0O21_07815"/>
<keyword evidence="1" id="KW-0812">Transmembrane</keyword>
<dbReference type="OrthoDB" id="2297305at2"/>
<dbReference type="Proteomes" id="UP000077317">
    <property type="component" value="Chromosome"/>
</dbReference>
<feature type="transmembrane region" description="Helical" evidence="1">
    <location>
        <begin position="64"/>
        <end position="85"/>
    </location>
</feature>
<accession>A0A172Q907</accession>
<organism evidence="2 3">
    <name type="scientific">Streptococcus pantholopis</name>
    <dbReference type="NCBI Taxonomy" id="1811193"/>
    <lineage>
        <taxon>Bacteria</taxon>
        <taxon>Bacillati</taxon>
        <taxon>Bacillota</taxon>
        <taxon>Bacilli</taxon>
        <taxon>Lactobacillales</taxon>
        <taxon>Streptococcaceae</taxon>
        <taxon>Streptococcus</taxon>
    </lineage>
</organism>
<evidence type="ECO:0000256" key="1">
    <source>
        <dbReference type="SAM" id="Phobius"/>
    </source>
</evidence>
<sequence length="137" mass="15675">MKNTWKTAVLYFLIGVGFGGLSYSAALVLNGAENQTVAQIVNVVWISGLIGLISMIFELERPNFAWQLFLHFLGVCGLVGLLNYLNNFTLDVFDLSFLGKYAASYLIIWAVVYFVFYNRVRHINRKLQERQSEDLKR</sequence>
<reference evidence="2 3" key="1">
    <citation type="journal article" date="2016" name="Int. J. Syst. Evol. Microbiol.">
        <title>Streptococcuspantholopis sp. nov., isolated from faeces of the Tibetan antelope (Pantholops hodgsonii).</title>
        <authorList>
            <person name="Bai X."/>
            <person name="Xiong Y."/>
            <person name="Lu S."/>
            <person name="Jin D."/>
            <person name="Lai X."/>
            <person name="Yang J."/>
            <person name="Niu L."/>
            <person name="Hu S."/>
            <person name="Meng X."/>
            <person name="Pu J."/>
            <person name="Ye C."/>
            <person name="Xu J."/>
        </authorList>
    </citation>
    <scope>NUCLEOTIDE SEQUENCE [LARGE SCALE GENOMIC DNA]</scope>
    <source>
        <strain evidence="2 3">TA 26</strain>
    </source>
</reference>
<dbReference type="AlphaFoldDB" id="A0A172Q907"/>
<dbReference type="EMBL" id="CP014699">
    <property type="protein sequence ID" value="AND79918.1"/>
    <property type="molecule type" value="Genomic_DNA"/>
</dbReference>
<evidence type="ECO:0000313" key="2">
    <source>
        <dbReference type="EMBL" id="AND79918.1"/>
    </source>
</evidence>
<reference evidence="3" key="2">
    <citation type="submission" date="2016-03" db="EMBL/GenBank/DDBJ databases">
        <title>Streptococcus antelopensis sp. nov., isolated from the feces of the Tibetan antelope (Pantholops hodgsonii) in Hoh Xil National Nature Reserve, Qinghai, China.</title>
        <authorList>
            <person name="Bai X."/>
        </authorList>
    </citation>
    <scope>NUCLEOTIDE SEQUENCE [LARGE SCALE GENOMIC DNA]</scope>
    <source>
        <strain evidence="3">TA 26</strain>
    </source>
</reference>
<dbReference type="STRING" id="1811193.A0O21_07815"/>
<evidence type="ECO:0000313" key="3">
    <source>
        <dbReference type="Proteomes" id="UP000077317"/>
    </source>
</evidence>
<dbReference type="InterPro" id="IPR021560">
    <property type="entry name" value="DUF3021"/>
</dbReference>
<dbReference type="Pfam" id="PF11457">
    <property type="entry name" value="DUF3021"/>
    <property type="match status" value="1"/>
</dbReference>
<feature type="transmembrane region" description="Helical" evidence="1">
    <location>
        <begin position="97"/>
        <end position="116"/>
    </location>
</feature>
<evidence type="ECO:0008006" key="4">
    <source>
        <dbReference type="Google" id="ProtNLM"/>
    </source>
</evidence>
<dbReference type="RefSeq" id="WP_067063938.1">
    <property type="nucleotide sequence ID" value="NZ_CP014699.1"/>
</dbReference>
<keyword evidence="1" id="KW-0472">Membrane</keyword>
<protein>
    <recommendedName>
        <fullName evidence="4">DUF3021 domain-containing protein</fullName>
    </recommendedName>
</protein>
<gene>
    <name evidence="2" type="ORF">A0O21_07815</name>
</gene>
<keyword evidence="3" id="KW-1185">Reference proteome</keyword>
<name>A0A172Q907_9STRE</name>